<dbReference type="PANTHER" id="PTHR46667:SF6">
    <property type="entry name" value="OS01G0185100 PROTEIN"/>
    <property type="match status" value="1"/>
</dbReference>
<organism evidence="2 3">
    <name type="scientific">Cuscuta europaea</name>
    <name type="common">European dodder</name>
    <dbReference type="NCBI Taxonomy" id="41803"/>
    <lineage>
        <taxon>Eukaryota</taxon>
        <taxon>Viridiplantae</taxon>
        <taxon>Streptophyta</taxon>
        <taxon>Embryophyta</taxon>
        <taxon>Tracheophyta</taxon>
        <taxon>Spermatophyta</taxon>
        <taxon>Magnoliopsida</taxon>
        <taxon>eudicotyledons</taxon>
        <taxon>Gunneridae</taxon>
        <taxon>Pentapetalae</taxon>
        <taxon>asterids</taxon>
        <taxon>lamiids</taxon>
        <taxon>Solanales</taxon>
        <taxon>Convolvulaceae</taxon>
        <taxon>Cuscuteae</taxon>
        <taxon>Cuscuta</taxon>
        <taxon>Cuscuta subgen. Cuscuta</taxon>
    </lineage>
</organism>
<dbReference type="PANTHER" id="PTHR46667">
    <property type="entry name" value="OS05G0182700 PROTEIN"/>
    <property type="match status" value="1"/>
</dbReference>
<feature type="domain" description="DUF1664" evidence="1">
    <location>
        <begin position="87"/>
        <end position="210"/>
    </location>
</feature>
<dbReference type="InterPro" id="IPR012458">
    <property type="entry name" value="DUF1664"/>
</dbReference>
<proteinExistence type="predicted"/>
<evidence type="ECO:0000259" key="1">
    <source>
        <dbReference type="Pfam" id="PF07889"/>
    </source>
</evidence>
<accession>A0A9P0ZG48</accession>
<evidence type="ECO:0000313" key="3">
    <source>
        <dbReference type="Proteomes" id="UP001152484"/>
    </source>
</evidence>
<comment type="caution">
    <text evidence="2">The sequence shown here is derived from an EMBL/GenBank/DDBJ whole genome shotgun (WGS) entry which is preliminary data.</text>
</comment>
<dbReference type="AlphaFoldDB" id="A0A9P0ZG48"/>
<reference evidence="2" key="1">
    <citation type="submission" date="2022-07" db="EMBL/GenBank/DDBJ databases">
        <authorList>
            <person name="Macas J."/>
            <person name="Novak P."/>
            <person name="Neumann P."/>
        </authorList>
    </citation>
    <scope>NUCLEOTIDE SEQUENCE</scope>
</reference>
<dbReference type="Proteomes" id="UP001152484">
    <property type="component" value="Unassembled WGS sequence"/>
</dbReference>
<name>A0A9P0ZG48_CUSEU</name>
<sequence length="287" mass="30522">MAMQAGMGLSKIVILLGAGYTTTLLVKNGKLSDVLAELQNLVKIHESSGEGAETEAVLAAQVRRLAMEVRSLTSSRPITVLNGGSSGNLTNLVAPAAALGVLGYGYMWLKGISFSDLMYVTKSSMANAVSNLTKHLQHVSDALAATKRHLTQRIENVDGKLDDQIEISKHIRAEVSDVRGDLSKIDNDVDAIQMMLSGLDGRLLSLEEKQEIANAGVMYLCGNLHFTEKLNRAGGNSVGAIMGLRDIMGALESRETGRLITDGSAIGGSPMSTDPPRGLVRRASMKC</sequence>
<dbReference type="Pfam" id="PF07889">
    <property type="entry name" value="DUF1664"/>
    <property type="match status" value="1"/>
</dbReference>
<gene>
    <name evidence="2" type="ORF">CEURO_LOCUS14715</name>
</gene>
<keyword evidence="3" id="KW-1185">Reference proteome</keyword>
<evidence type="ECO:0000313" key="2">
    <source>
        <dbReference type="EMBL" id="CAH9099967.1"/>
    </source>
</evidence>
<dbReference type="EMBL" id="CAMAPE010000038">
    <property type="protein sequence ID" value="CAH9099967.1"/>
    <property type="molecule type" value="Genomic_DNA"/>
</dbReference>
<protein>
    <recommendedName>
        <fullName evidence="1">DUF1664 domain-containing protein</fullName>
    </recommendedName>
</protein>
<dbReference type="OrthoDB" id="544175at2759"/>